<dbReference type="InterPro" id="IPR036388">
    <property type="entry name" value="WH-like_DNA-bd_sf"/>
</dbReference>
<dbReference type="SUPFAM" id="SSF46785">
    <property type="entry name" value="Winged helix' DNA-binding domain"/>
    <property type="match status" value="1"/>
</dbReference>
<comment type="caution">
    <text evidence="4">Lacks conserved residue(s) required for the propagation of feature annotation.</text>
</comment>
<dbReference type="GO" id="GO:0005829">
    <property type="term" value="C:cytosol"/>
    <property type="evidence" value="ECO:0007669"/>
    <property type="project" value="TreeGrafter"/>
</dbReference>
<comment type="pathway">
    <text evidence="4">Purine metabolism; purine nucleoside salvage.</text>
</comment>
<dbReference type="InterPro" id="IPR036390">
    <property type="entry name" value="WH_DNA-bd_sf"/>
</dbReference>
<dbReference type="Pfam" id="PF01048">
    <property type="entry name" value="PNP_UDP_1"/>
    <property type="match status" value="1"/>
</dbReference>
<reference evidence="8" key="2">
    <citation type="journal article" date="2010" name="Stand. Genomic Sci.">
        <title>Complete genome sequence of Thermaerobacter marianensis type strain (7p75aT).</title>
        <authorList>
            <person name="Han C."/>
            <person name="Gu W."/>
            <person name="Zhang X."/>
            <person name="Lapidus A."/>
            <person name="Nolan M."/>
            <person name="Copeland A."/>
            <person name="Lucas S."/>
            <person name="Glavina Del Rio T."/>
            <person name="Tice H."/>
            <person name="Cheng J."/>
            <person name="Tapia R."/>
            <person name="Goodwin L."/>
            <person name="Pitluck S."/>
            <person name="Pagani I."/>
            <person name="Ivanova N."/>
            <person name="Mavromatis K."/>
            <person name="Mikhailova N."/>
            <person name="Pati A."/>
            <person name="Chen A."/>
            <person name="Palaniappan K."/>
            <person name="Land M."/>
            <person name="Hauser L."/>
            <person name="Chang Y."/>
            <person name="Jeffries C."/>
            <person name="Schneider S."/>
            <person name="Rohde M."/>
            <person name="Goker M."/>
            <person name="Pukall R."/>
            <person name="Woyke T."/>
            <person name="Bristow J."/>
            <person name="Eisen J."/>
            <person name="Markowitz V."/>
            <person name="Hugenholtz P."/>
            <person name="Kyrpides N."/>
            <person name="Klenk H."/>
            <person name="Detter J."/>
        </authorList>
    </citation>
    <scope>NUCLEOTIDE SEQUENCE [LARGE SCALE GENOMIC DNA]</scope>
    <source>
        <strain evidence="8">ATCC 700841 / DSM 12885 / JCM 10246 / 7p75a</strain>
    </source>
</reference>
<reference evidence="7 8" key="1">
    <citation type="journal article" date="2010" name="Stand. Genomic Sci.">
        <title>Complete genome sequence of Thermaerobacter marianensis type strain (7p75a).</title>
        <authorList>
            <person name="Han C."/>
            <person name="Gu W."/>
            <person name="Zhang X."/>
            <person name="Lapidus A."/>
            <person name="Nolan M."/>
            <person name="Copeland A."/>
            <person name="Lucas S."/>
            <person name="Del Rio T.G."/>
            <person name="Tice H."/>
            <person name="Cheng J.F."/>
            <person name="Tapia R."/>
            <person name="Goodwin L."/>
            <person name="Pitluck S."/>
            <person name="Pagani I."/>
            <person name="Ivanova N."/>
            <person name="Mavromatis K."/>
            <person name="Mikhailova N."/>
            <person name="Pati A."/>
            <person name="Chen A."/>
            <person name="Palaniappan K."/>
            <person name="Land M."/>
            <person name="Hauser L."/>
            <person name="Chang Y.J."/>
            <person name="Jeffries C.D."/>
            <person name="Schneider S."/>
            <person name="Rohde M."/>
            <person name="Goker M."/>
            <person name="Pukall R."/>
            <person name="Woyke T."/>
            <person name="Bristow J."/>
            <person name="Eisen J.A."/>
            <person name="Markowitz V."/>
            <person name="Hugenholtz P."/>
            <person name="Kyrpides N.C."/>
            <person name="Klenk H.P."/>
            <person name="Detter J.C."/>
        </authorList>
    </citation>
    <scope>NUCLEOTIDE SEQUENCE [LARGE SCALE GENOMIC DNA]</scope>
    <source>
        <strain evidence="8">ATCC 700841 / DSM 12885 / JCM 10246 / 7p75a</strain>
    </source>
</reference>
<dbReference type="EC" id="2.4.2.1" evidence="4"/>
<name>E6SK70_THEM7</name>
<comment type="miscellaneous">
    <text evidence="4">Although this enzyme belongs to the family of MTA phosphorylases based on sequence homology, it has been shown that conserved amino acid substitutions in the substrate binding pocket convert the substrate specificity of this enzyme from 6-aminopurines to 6-oxopurines.</text>
</comment>
<dbReference type="HAMAP" id="MF_01963">
    <property type="entry name" value="MTAP"/>
    <property type="match status" value="1"/>
</dbReference>
<dbReference type="GO" id="GO:0017061">
    <property type="term" value="F:S-methyl-5-thioadenosine phosphorylase activity"/>
    <property type="evidence" value="ECO:0007669"/>
    <property type="project" value="InterPro"/>
</dbReference>
<dbReference type="InterPro" id="IPR000835">
    <property type="entry name" value="HTH_MarR-typ"/>
</dbReference>
<dbReference type="HOGENOM" id="CLU_566112_0_0_9"/>
<feature type="binding site" evidence="4">
    <location>
        <position position="420"/>
    </location>
    <ligand>
        <name>substrate</name>
    </ligand>
</feature>
<feature type="compositionally biased region" description="Low complexity" evidence="5">
    <location>
        <begin position="162"/>
        <end position="190"/>
    </location>
</feature>
<dbReference type="NCBIfam" id="NF006599">
    <property type="entry name" value="PRK09136.1"/>
    <property type="match status" value="1"/>
</dbReference>
<feature type="compositionally biased region" description="Low complexity" evidence="5">
    <location>
        <begin position="205"/>
        <end position="230"/>
    </location>
</feature>
<dbReference type="PANTHER" id="PTHR42679:SF2">
    <property type="entry name" value="S-METHYL-5'-THIOADENOSINE PHOSPHORYLASE"/>
    <property type="match status" value="1"/>
</dbReference>
<dbReference type="GO" id="GO:0003700">
    <property type="term" value="F:DNA-binding transcription factor activity"/>
    <property type="evidence" value="ECO:0007669"/>
    <property type="project" value="InterPro"/>
</dbReference>
<dbReference type="SUPFAM" id="SSF53167">
    <property type="entry name" value="Purine and uridine phosphorylases"/>
    <property type="match status" value="1"/>
</dbReference>
<feature type="region of interest" description="Disordered" evidence="5">
    <location>
        <begin position="151"/>
        <end position="235"/>
    </location>
</feature>
<dbReference type="eggNOG" id="COG1846">
    <property type="taxonomic scope" value="Bacteria"/>
</dbReference>
<dbReference type="STRING" id="644966.Tmar_1098"/>
<dbReference type="PANTHER" id="PTHR42679">
    <property type="entry name" value="S-METHYL-5'-THIOADENOSINE PHOSPHORYLASE"/>
    <property type="match status" value="1"/>
</dbReference>
<dbReference type="GO" id="GO:0019509">
    <property type="term" value="P:L-methionine salvage from methylthioadenosine"/>
    <property type="evidence" value="ECO:0007669"/>
    <property type="project" value="TreeGrafter"/>
</dbReference>
<keyword evidence="8" id="KW-1185">Reference proteome</keyword>
<gene>
    <name evidence="7" type="ordered locus">Tmar_1098</name>
</gene>
<accession>E6SK70</accession>
<dbReference type="InterPro" id="IPR000845">
    <property type="entry name" value="Nucleoside_phosphorylase_d"/>
</dbReference>
<dbReference type="NCBIfam" id="TIGR01694">
    <property type="entry name" value="MTAP"/>
    <property type="match status" value="1"/>
</dbReference>
<feature type="binding site" evidence="4">
    <location>
        <begin position="287"/>
        <end position="288"/>
    </location>
    <ligand>
        <name>phosphate</name>
        <dbReference type="ChEBI" id="CHEBI:43474"/>
    </ligand>
</feature>
<organism evidence="7 8">
    <name type="scientific">Thermaerobacter marianensis (strain ATCC 700841 / DSM 12885 / JCM 10246 / 7p75a)</name>
    <dbReference type="NCBI Taxonomy" id="644966"/>
    <lineage>
        <taxon>Bacteria</taxon>
        <taxon>Bacillati</taxon>
        <taxon>Bacillota</taxon>
        <taxon>Clostridia</taxon>
        <taxon>Eubacteriales</taxon>
        <taxon>Clostridiales Family XVII. Incertae Sedis</taxon>
        <taxon>Thermaerobacter</taxon>
    </lineage>
</organism>
<dbReference type="Gene3D" id="1.10.10.10">
    <property type="entry name" value="Winged helix-like DNA-binding domain superfamily/Winged helix DNA-binding domain"/>
    <property type="match status" value="1"/>
</dbReference>
<feature type="binding site" evidence="4">
    <location>
        <position position="421"/>
    </location>
    <ligand>
        <name>phosphate</name>
        <dbReference type="ChEBI" id="CHEBI:43474"/>
    </ligand>
</feature>
<evidence type="ECO:0000256" key="2">
    <source>
        <dbReference type="ARBA" id="ARBA00022679"/>
    </source>
</evidence>
<evidence type="ECO:0000256" key="1">
    <source>
        <dbReference type="ARBA" id="ARBA00022676"/>
    </source>
</evidence>
<feature type="site" description="Important for substrate specificity" evidence="4">
    <location>
        <position position="402"/>
    </location>
</feature>
<proteinExistence type="inferred from homology"/>
<dbReference type="GO" id="GO:0006166">
    <property type="term" value="P:purine ribonucleoside salvage"/>
    <property type="evidence" value="ECO:0007669"/>
    <property type="project" value="UniProtKB-UniRule"/>
</dbReference>
<dbReference type="OrthoDB" id="1523230at2"/>
<dbReference type="UniPathway" id="UPA00606"/>
<keyword evidence="2 4" id="KW-0808">Transferase</keyword>
<comment type="function">
    <text evidence="4">Purine nucleoside phosphorylase which is highly specific for 6-oxopurine nucleosides. Cleaves guanosine or inosine to respective bases and sugar-1-phosphate molecules. Involved in purine salvage.</text>
</comment>
<comment type="catalytic activity">
    <reaction evidence="4">
        <text>a purine D-ribonucleoside + phosphate = a purine nucleobase + alpha-D-ribose 1-phosphate</text>
        <dbReference type="Rhea" id="RHEA:19805"/>
        <dbReference type="ChEBI" id="CHEBI:26386"/>
        <dbReference type="ChEBI" id="CHEBI:43474"/>
        <dbReference type="ChEBI" id="CHEBI:57720"/>
        <dbReference type="ChEBI" id="CHEBI:142355"/>
        <dbReference type="EC" id="2.4.2.1"/>
    </reaction>
</comment>
<feature type="site" description="Important for substrate specificity" evidence="4">
    <location>
        <position position="456"/>
    </location>
</feature>
<comment type="subunit">
    <text evidence="4">Homohexamer. Dimer of a homotrimer.</text>
</comment>
<sequence>MIRSSEVQGDGRVVAATEQHLRAVAALVRHHGRAILGQFDITPPQFDALLVLTRHPDLTMGELCQHLYLASSTVTDLVDRLERQQLVQRVRDPGDRRVVRLRLLPRARELLDAVLEARRAYLGRVLAHLDPVDRRVLLRSLERLVDAIRREGGGPLPPADPPGAAAEAAGGPAAPAGAPAAGAQGAGSSPPEERAGAGSTPDQEGGAAAAAAAPGPAAPAGTSGPAAATPGGEGRNGSLRLAIIGGTGVYDPEILEDVREETVVTPYGRATVRIGTFRGLEVVFLARHGAGHTVPPHKINYRANVYALAALGVKRVIATAAVGSLRQALAPGHFVLVDQFLDFTKNRISTFFEGGEEGVVHIDVTEPYCPEIRARLAEAGKALGLPVTNGGVYVCTEGPRFETPAEIRMFERLGGDLVGMTSVPEVVLAREAGLCYATVAMVTNYAAGMAGQPLTHEEVLEIMAANGANLRRLILEALPRLAAEPACPCAATPAPLRIPASQGTPGTGEPRP</sequence>
<dbReference type="PROSITE" id="PS50995">
    <property type="entry name" value="HTH_MARR_2"/>
    <property type="match status" value="1"/>
</dbReference>
<evidence type="ECO:0000259" key="6">
    <source>
        <dbReference type="PROSITE" id="PS50995"/>
    </source>
</evidence>
<dbReference type="FunFam" id="3.40.50.1580:FF:000012">
    <property type="entry name" value="Probable 6-oxopurine nucleoside phosphorylase"/>
    <property type="match status" value="1"/>
</dbReference>
<dbReference type="KEGG" id="tmr:Tmar_1098"/>
<feature type="domain" description="HTH marR-type" evidence="6">
    <location>
        <begin position="1"/>
        <end position="146"/>
    </location>
</feature>
<dbReference type="EMBL" id="CP002344">
    <property type="protein sequence ID" value="ADU51211.1"/>
    <property type="molecule type" value="Genomic_DNA"/>
</dbReference>
<evidence type="ECO:0000313" key="7">
    <source>
        <dbReference type="EMBL" id="ADU51211.1"/>
    </source>
</evidence>
<dbReference type="Proteomes" id="UP000008915">
    <property type="component" value="Chromosome"/>
</dbReference>
<feature type="binding site" evidence="4">
    <location>
        <position position="247"/>
    </location>
    <ligand>
        <name>phosphate</name>
        <dbReference type="ChEBI" id="CHEBI:43474"/>
    </ligand>
</feature>
<feature type="binding site" evidence="4">
    <location>
        <begin position="444"/>
        <end position="446"/>
    </location>
    <ligand>
        <name>substrate</name>
    </ligand>
</feature>
<dbReference type="eggNOG" id="COG0005">
    <property type="taxonomic scope" value="Bacteria"/>
</dbReference>
<dbReference type="Pfam" id="PF12802">
    <property type="entry name" value="MarR_2"/>
    <property type="match status" value="1"/>
</dbReference>
<keyword evidence="1 4" id="KW-0328">Glycosyltransferase</keyword>
<evidence type="ECO:0000313" key="8">
    <source>
        <dbReference type="Proteomes" id="UP000008915"/>
    </source>
</evidence>
<comment type="similarity">
    <text evidence="4">Belongs to the PNP/MTAP phosphorylase family. MTAP subfamily.</text>
</comment>
<protein>
    <recommendedName>
        <fullName evidence="4">Probable 6-oxopurine nucleoside phosphorylase</fullName>
        <ecNumber evidence="4">2.4.2.1</ecNumber>
    </recommendedName>
    <alternativeName>
        <fullName evidence="4">Purine nucleoside phosphorylase</fullName>
        <shortName evidence="4">PNP</shortName>
    </alternativeName>
</protein>
<dbReference type="SMART" id="SM00347">
    <property type="entry name" value="HTH_MARR"/>
    <property type="match status" value="1"/>
</dbReference>
<dbReference type="Gene3D" id="3.40.50.1580">
    <property type="entry name" value="Nucleoside phosphorylase domain"/>
    <property type="match status" value="1"/>
</dbReference>
<evidence type="ECO:0000256" key="5">
    <source>
        <dbReference type="SAM" id="MobiDB-lite"/>
    </source>
</evidence>
<dbReference type="InterPro" id="IPR010044">
    <property type="entry name" value="MTAP"/>
</dbReference>
<dbReference type="InterPro" id="IPR035994">
    <property type="entry name" value="Nucleoside_phosphorylase_sf"/>
</dbReference>
<dbReference type="CDD" id="cd09010">
    <property type="entry name" value="MTAP_SsMTAPII_like_MTIP"/>
    <property type="match status" value="1"/>
</dbReference>
<dbReference type="AlphaFoldDB" id="E6SK70"/>
<evidence type="ECO:0000256" key="3">
    <source>
        <dbReference type="ARBA" id="ARBA00022726"/>
    </source>
</evidence>
<evidence type="ECO:0000256" key="4">
    <source>
        <dbReference type="HAMAP-Rule" id="MF_01963"/>
    </source>
</evidence>
<keyword evidence="3 4" id="KW-0660">Purine salvage</keyword>